<keyword evidence="2" id="KW-1185">Reference proteome</keyword>
<dbReference type="STRING" id="161355.PS9374_01150"/>
<protein>
    <recommendedName>
        <fullName evidence="3">Nucleotidyl transferase AbiEii/AbiGii toxin family protein</fullName>
    </recommendedName>
</protein>
<organism evidence="1 2">
    <name type="scientific">Planomonospora sphaerica</name>
    <dbReference type="NCBI Taxonomy" id="161355"/>
    <lineage>
        <taxon>Bacteria</taxon>
        <taxon>Bacillati</taxon>
        <taxon>Actinomycetota</taxon>
        <taxon>Actinomycetes</taxon>
        <taxon>Streptosporangiales</taxon>
        <taxon>Streptosporangiaceae</taxon>
        <taxon>Planomonospora</taxon>
    </lineage>
</organism>
<evidence type="ECO:0000313" key="2">
    <source>
        <dbReference type="Proteomes" id="UP000077701"/>
    </source>
</evidence>
<name>A0A161LIZ0_9ACTN</name>
<accession>A0A161LIZ0</accession>
<dbReference type="Proteomes" id="UP000077701">
    <property type="component" value="Unassembled WGS sequence"/>
</dbReference>
<dbReference type="AlphaFoldDB" id="A0A161LIZ0"/>
<dbReference type="Pfam" id="PF08843">
    <property type="entry name" value="AbiEii"/>
    <property type="match status" value="1"/>
</dbReference>
<proteinExistence type="predicted"/>
<sequence length="250" mass="27521">MSGRAAGRAASRARPVEEVGRTMGFPPFQERILRIVLPACDRFGLVLAGGHAMRMHGLTDRPSRDLDFATAAETPLPEVADGVAETLRAAGMEVTAHEVTARMGRLVVTDPVTGQACELDLLREALQRGSVTVADLPVVGLEDAVGLKMRALHERGLARDVIDVAAVAELYGFRELEQLGRLHNEEFSLAELVMRLEFVDLIADEDFEAHGLDEERIRRVRLFATAWVEDIRLRRADEGDADYDDLPALD</sequence>
<dbReference type="EMBL" id="BDCX01000002">
    <property type="protein sequence ID" value="GAT65517.1"/>
    <property type="molecule type" value="Genomic_DNA"/>
</dbReference>
<reference evidence="2" key="2">
    <citation type="submission" date="2016-04" db="EMBL/GenBank/DDBJ databases">
        <title>Planomonospora sphaerica JCM9374 whole genome shotgun sequence.</title>
        <authorList>
            <person name="Suzuki T."/>
            <person name="Dohra H."/>
            <person name="Kodani S."/>
        </authorList>
    </citation>
    <scope>NUCLEOTIDE SEQUENCE [LARGE SCALE GENOMIC DNA]</scope>
    <source>
        <strain evidence="2">JCM 9374</strain>
    </source>
</reference>
<dbReference type="InterPro" id="IPR014942">
    <property type="entry name" value="AbiEii"/>
</dbReference>
<reference evidence="1 2" key="1">
    <citation type="journal article" date="2016" name="Genome Announc.">
        <title>Draft Genome Sequence of Planomonospora sphaerica JCM9374, a Rare Actinomycete.</title>
        <authorList>
            <person name="Dohra H."/>
            <person name="Suzuki T."/>
            <person name="Inoue Y."/>
            <person name="Kodani S."/>
        </authorList>
    </citation>
    <scope>NUCLEOTIDE SEQUENCE [LARGE SCALE GENOMIC DNA]</scope>
    <source>
        <strain evidence="1 2">JCM 9374</strain>
    </source>
</reference>
<comment type="caution">
    <text evidence="1">The sequence shown here is derived from an EMBL/GenBank/DDBJ whole genome shotgun (WGS) entry which is preliminary data.</text>
</comment>
<gene>
    <name evidence="1" type="ORF">PS9374_01150</name>
</gene>
<evidence type="ECO:0008006" key="3">
    <source>
        <dbReference type="Google" id="ProtNLM"/>
    </source>
</evidence>
<evidence type="ECO:0000313" key="1">
    <source>
        <dbReference type="EMBL" id="GAT65517.1"/>
    </source>
</evidence>
<dbReference type="RefSeq" id="WP_230880805.1">
    <property type="nucleotide sequence ID" value="NZ_BDCX01000002.1"/>
</dbReference>